<protein>
    <submittedName>
        <fullName evidence="2">Uncharacterized protein</fullName>
    </submittedName>
</protein>
<keyword evidence="1" id="KW-1133">Transmembrane helix</keyword>
<keyword evidence="3" id="KW-1185">Reference proteome</keyword>
<evidence type="ECO:0000313" key="3">
    <source>
        <dbReference type="Proteomes" id="UP000054266"/>
    </source>
</evidence>
<accession>A0A0D2FV16</accession>
<evidence type="ECO:0000256" key="1">
    <source>
        <dbReference type="SAM" id="Phobius"/>
    </source>
</evidence>
<dbReference type="AlphaFoldDB" id="A0A0D2FV16"/>
<proteinExistence type="predicted"/>
<keyword evidence="1" id="KW-0812">Transmembrane</keyword>
<keyword evidence="1" id="KW-0472">Membrane</keyword>
<feature type="transmembrane region" description="Helical" evidence="1">
    <location>
        <begin position="82"/>
        <end position="101"/>
    </location>
</feature>
<dbReference type="Proteomes" id="UP000054266">
    <property type="component" value="Unassembled WGS sequence"/>
</dbReference>
<dbReference type="HOGENOM" id="CLU_2176975_0_0_1"/>
<sequence>MSTKKGSSTLAEGAPIPESLISRLIVAPVLFVSFLISLVLIDRQTYGTVFGKSGSTDGYYHTHQKKLAKREMDDAFQMRRKVIAGMALVCAVTLALFAWTVESIWKTWRGGTSRPR</sequence>
<reference evidence="2 3" key="1">
    <citation type="submission" date="2015-01" db="EMBL/GenBank/DDBJ databases">
        <title>The Genome Sequence of Capronia semiimmersa CBS27337.</title>
        <authorList>
            <consortium name="The Broad Institute Genomics Platform"/>
            <person name="Cuomo C."/>
            <person name="de Hoog S."/>
            <person name="Gorbushina A."/>
            <person name="Stielow B."/>
            <person name="Teixiera M."/>
            <person name="Abouelleil A."/>
            <person name="Chapman S.B."/>
            <person name="Priest M."/>
            <person name="Young S.K."/>
            <person name="Wortman J."/>
            <person name="Nusbaum C."/>
            <person name="Birren B."/>
        </authorList>
    </citation>
    <scope>NUCLEOTIDE SEQUENCE [LARGE SCALE GENOMIC DNA]</scope>
    <source>
        <strain evidence="2 3">CBS 27337</strain>
    </source>
</reference>
<feature type="transmembrane region" description="Helical" evidence="1">
    <location>
        <begin position="20"/>
        <end position="41"/>
    </location>
</feature>
<name>A0A0D2FV16_9EURO</name>
<evidence type="ECO:0000313" key="2">
    <source>
        <dbReference type="EMBL" id="KIW72303.1"/>
    </source>
</evidence>
<dbReference type="EMBL" id="KN846956">
    <property type="protein sequence ID" value="KIW72303.1"/>
    <property type="molecule type" value="Genomic_DNA"/>
</dbReference>
<gene>
    <name evidence="2" type="ORF">PV04_00507</name>
</gene>
<organism evidence="2 3">
    <name type="scientific">Phialophora macrospora</name>
    <dbReference type="NCBI Taxonomy" id="1851006"/>
    <lineage>
        <taxon>Eukaryota</taxon>
        <taxon>Fungi</taxon>
        <taxon>Dikarya</taxon>
        <taxon>Ascomycota</taxon>
        <taxon>Pezizomycotina</taxon>
        <taxon>Eurotiomycetes</taxon>
        <taxon>Chaetothyriomycetidae</taxon>
        <taxon>Chaetothyriales</taxon>
        <taxon>Herpotrichiellaceae</taxon>
        <taxon>Phialophora</taxon>
    </lineage>
</organism>